<keyword evidence="2" id="KW-1185">Reference proteome</keyword>
<proteinExistence type="predicted"/>
<organism evidence="1 2">
    <name type="scientific">Ambispora gerdemannii</name>
    <dbReference type="NCBI Taxonomy" id="144530"/>
    <lineage>
        <taxon>Eukaryota</taxon>
        <taxon>Fungi</taxon>
        <taxon>Fungi incertae sedis</taxon>
        <taxon>Mucoromycota</taxon>
        <taxon>Glomeromycotina</taxon>
        <taxon>Glomeromycetes</taxon>
        <taxon>Archaeosporales</taxon>
        <taxon>Ambisporaceae</taxon>
        <taxon>Ambispora</taxon>
    </lineage>
</organism>
<evidence type="ECO:0000313" key="2">
    <source>
        <dbReference type="Proteomes" id="UP000789831"/>
    </source>
</evidence>
<feature type="non-terminal residue" evidence="1">
    <location>
        <position position="1"/>
    </location>
</feature>
<protein>
    <submittedName>
        <fullName evidence="1">6023_t:CDS:1</fullName>
    </submittedName>
</protein>
<feature type="non-terminal residue" evidence="1">
    <location>
        <position position="50"/>
    </location>
</feature>
<dbReference type="Proteomes" id="UP000789831">
    <property type="component" value="Unassembled WGS sequence"/>
</dbReference>
<gene>
    <name evidence="1" type="ORF">AGERDE_LOCUS13435</name>
</gene>
<sequence>YRNYKNRPESLATQAWNAIRNDNTPDNKKFLGLTQHKIKNPQTREQFDQW</sequence>
<reference evidence="1" key="1">
    <citation type="submission" date="2021-06" db="EMBL/GenBank/DDBJ databases">
        <authorList>
            <person name="Kallberg Y."/>
            <person name="Tangrot J."/>
            <person name="Rosling A."/>
        </authorList>
    </citation>
    <scope>NUCLEOTIDE SEQUENCE</scope>
    <source>
        <strain evidence="1">MT106</strain>
    </source>
</reference>
<dbReference type="EMBL" id="CAJVPL010017646">
    <property type="protein sequence ID" value="CAG8699466.1"/>
    <property type="molecule type" value="Genomic_DNA"/>
</dbReference>
<evidence type="ECO:0000313" key="1">
    <source>
        <dbReference type="EMBL" id="CAG8699466.1"/>
    </source>
</evidence>
<dbReference type="AlphaFoldDB" id="A0A9N9N3Z8"/>
<name>A0A9N9N3Z8_9GLOM</name>
<accession>A0A9N9N3Z8</accession>
<dbReference type="OrthoDB" id="2349168at2759"/>
<comment type="caution">
    <text evidence="1">The sequence shown here is derived from an EMBL/GenBank/DDBJ whole genome shotgun (WGS) entry which is preliminary data.</text>
</comment>